<dbReference type="Proteomes" id="UP000535589">
    <property type="component" value="Unassembled WGS sequence"/>
</dbReference>
<comment type="caution">
    <text evidence="5">The sequence shown here is derived from an EMBL/GenBank/DDBJ whole genome shotgun (WGS) entry which is preliminary data.</text>
</comment>
<dbReference type="Pfam" id="PF01523">
    <property type="entry name" value="PmbA_TldD_1st"/>
    <property type="match status" value="1"/>
</dbReference>
<dbReference type="Pfam" id="PF19290">
    <property type="entry name" value="PmbA_TldD_2nd"/>
    <property type="match status" value="1"/>
</dbReference>
<evidence type="ECO:0000313" key="5">
    <source>
        <dbReference type="EMBL" id="NLS12154.1"/>
    </source>
</evidence>
<evidence type="ECO:0000259" key="2">
    <source>
        <dbReference type="Pfam" id="PF01523"/>
    </source>
</evidence>
<evidence type="ECO:0000256" key="1">
    <source>
        <dbReference type="ARBA" id="ARBA00005836"/>
    </source>
</evidence>
<gene>
    <name evidence="5" type="ORF">HGP28_04500</name>
</gene>
<dbReference type="RefSeq" id="WP_168835254.1">
    <property type="nucleotide sequence ID" value="NZ_JABAIK010000003.1"/>
</dbReference>
<accession>A0A7X8TP07</accession>
<name>A0A7X8TP07_9VIBR</name>
<keyword evidence="6" id="KW-1185">Reference proteome</keyword>
<feature type="domain" description="Metalloprotease TldD/E N-terminal" evidence="2">
    <location>
        <begin position="25"/>
        <end position="89"/>
    </location>
</feature>
<dbReference type="InterPro" id="IPR045570">
    <property type="entry name" value="Metalloprtase-TldD/E_cen_dom"/>
</dbReference>
<dbReference type="InterPro" id="IPR047657">
    <property type="entry name" value="PmbA"/>
</dbReference>
<sequence>MSQTSPILNAIEWVLERATQLGAEADVVATQSSSLSLKANQGELDEYKVTSDQALGVRVIKEGRVATSYSESLDEHSLEAMMTSAIESARFAKLDATQTIAAQDQQWNTDVAEIAQPDDSDIDSKIALALTLEGELLKQPFVTRSPYNGYGDSESLRLIANTSGTLCHHFERSFSAYAYALCEHQGKQSMAGGMSLARSFAKLDTDYCVNYGANLARDLLDGAPVATGQYAVIFDIKALASLFGAFSSAFSGVSAMKATNPWRDKLGQMVADSQLTLCDVSYMPEGSRICAFDGEGFATSDSVLIQEGQLQTFLHNSQTAAALGVANTFNGARSVKGSLEVAAKHKVISVGDNTLDQLQTGEYLELVELQGVHSGADFISGEFSFGASGFLCRDGVRCQPVRGITVAGNFYTMLQEIDGLSDILESNTMRSFFAPKIRFARLSIGGA</sequence>
<dbReference type="PANTHER" id="PTHR43421:SF1">
    <property type="entry name" value="METALLOPROTEASE PMBA"/>
    <property type="match status" value="1"/>
</dbReference>
<dbReference type="GO" id="GO:0008237">
    <property type="term" value="F:metallopeptidase activity"/>
    <property type="evidence" value="ECO:0007669"/>
    <property type="project" value="InterPro"/>
</dbReference>
<dbReference type="EMBL" id="JABAIK010000003">
    <property type="protein sequence ID" value="NLS12154.1"/>
    <property type="molecule type" value="Genomic_DNA"/>
</dbReference>
<dbReference type="Pfam" id="PF19289">
    <property type="entry name" value="PmbA_TldD_3rd"/>
    <property type="match status" value="1"/>
</dbReference>
<dbReference type="GO" id="GO:0006508">
    <property type="term" value="P:proteolysis"/>
    <property type="evidence" value="ECO:0007669"/>
    <property type="project" value="InterPro"/>
</dbReference>
<feature type="domain" description="Metalloprotease TldD/E central" evidence="4">
    <location>
        <begin position="117"/>
        <end position="219"/>
    </location>
</feature>
<reference evidence="5 6" key="1">
    <citation type="submission" date="2020-04" db="EMBL/GenBank/DDBJ databases">
        <title>Vibrio sp. SM6, a novel species isolated from seawater.</title>
        <authorList>
            <person name="Wang X."/>
        </authorList>
    </citation>
    <scope>NUCLEOTIDE SEQUENCE [LARGE SCALE GENOMIC DNA]</scope>
    <source>
        <strain evidence="5 6">SM6</strain>
    </source>
</reference>
<dbReference type="InterPro" id="IPR045569">
    <property type="entry name" value="Metalloprtase-TldD/E_C"/>
</dbReference>
<protein>
    <submittedName>
        <fullName evidence="5">TldD/PmbA family protein</fullName>
    </submittedName>
</protein>
<evidence type="ECO:0000259" key="3">
    <source>
        <dbReference type="Pfam" id="PF19289"/>
    </source>
</evidence>
<dbReference type="Gene3D" id="3.30.2290.10">
    <property type="entry name" value="PmbA/TldD superfamily"/>
    <property type="match status" value="1"/>
</dbReference>
<proteinExistence type="inferred from homology"/>
<dbReference type="InterPro" id="IPR036059">
    <property type="entry name" value="TldD/PmbA_sf"/>
</dbReference>
<feature type="domain" description="Metalloprotease TldD/E C-terminal" evidence="3">
    <location>
        <begin position="227"/>
        <end position="446"/>
    </location>
</feature>
<dbReference type="SUPFAM" id="SSF111283">
    <property type="entry name" value="Putative modulator of DNA gyrase, PmbA/TldD"/>
    <property type="match status" value="1"/>
</dbReference>
<dbReference type="InterPro" id="IPR035068">
    <property type="entry name" value="TldD/PmbA_N"/>
</dbReference>
<organism evidence="5 6">
    <name type="scientific">Vibrio agarilyticus</name>
    <dbReference type="NCBI Taxonomy" id="2726741"/>
    <lineage>
        <taxon>Bacteria</taxon>
        <taxon>Pseudomonadati</taxon>
        <taxon>Pseudomonadota</taxon>
        <taxon>Gammaproteobacteria</taxon>
        <taxon>Vibrionales</taxon>
        <taxon>Vibrionaceae</taxon>
        <taxon>Vibrio</taxon>
    </lineage>
</organism>
<dbReference type="GO" id="GO:0005829">
    <property type="term" value="C:cytosol"/>
    <property type="evidence" value="ECO:0007669"/>
    <property type="project" value="TreeGrafter"/>
</dbReference>
<dbReference type="AlphaFoldDB" id="A0A7X8TP07"/>
<dbReference type="PANTHER" id="PTHR43421">
    <property type="entry name" value="METALLOPROTEASE PMBA"/>
    <property type="match status" value="1"/>
</dbReference>
<evidence type="ECO:0000313" key="6">
    <source>
        <dbReference type="Proteomes" id="UP000535589"/>
    </source>
</evidence>
<evidence type="ECO:0000259" key="4">
    <source>
        <dbReference type="Pfam" id="PF19290"/>
    </source>
</evidence>
<comment type="similarity">
    <text evidence="1">Belongs to the peptidase U62 family.</text>
</comment>
<dbReference type="InterPro" id="IPR002510">
    <property type="entry name" value="Metalloprtase-TldD/E_N"/>
</dbReference>